<evidence type="ECO:0000313" key="1">
    <source>
        <dbReference type="EMBL" id="KAJ8434097.1"/>
    </source>
</evidence>
<protein>
    <submittedName>
        <fullName evidence="1">Uncharacterized protein</fullName>
    </submittedName>
</protein>
<dbReference type="EMBL" id="JAKOGI010000499">
    <property type="protein sequence ID" value="KAJ8434097.1"/>
    <property type="molecule type" value="Genomic_DNA"/>
</dbReference>
<dbReference type="AlphaFoldDB" id="A0A9Q1Q9N0"/>
<gene>
    <name evidence="1" type="ORF">Cgig2_005776</name>
</gene>
<evidence type="ECO:0000313" key="2">
    <source>
        <dbReference type="Proteomes" id="UP001153076"/>
    </source>
</evidence>
<comment type="caution">
    <text evidence="1">The sequence shown here is derived from an EMBL/GenBank/DDBJ whole genome shotgun (WGS) entry which is preliminary data.</text>
</comment>
<accession>A0A9Q1Q9N0</accession>
<keyword evidence="2" id="KW-1185">Reference proteome</keyword>
<reference evidence="1" key="1">
    <citation type="submission" date="2022-04" db="EMBL/GenBank/DDBJ databases">
        <title>Carnegiea gigantea Genome sequencing and assembly v2.</title>
        <authorList>
            <person name="Copetti D."/>
            <person name="Sanderson M.J."/>
            <person name="Burquez A."/>
            <person name="Wojciechowski M.F."/>
        </authorList>
    </citation>
    <scope>NUCLEOTIDE SEQUENCE</scope>
    <source>
        <strain evidence="1">SGP5-SGP5p</strain>
        <tissue evidence="1">Aerial part</tissue>
    </source>
</reference>
<dbReference type="Proteomes" id="UP001153076">
    <property type="component" value="Unassembled WGS sequence"/>
</dbReference>
<organism evidence="1 2">
    <name type="scientific">Carnegiea gigantea</name>
    <dbReference type="NCBI Taxonomy" id="171969"/>
    <lineage>
        <taxon>Eukaryota</taxon>
        <taxon>Viridiplantae</taxon>
        <taxon>Streptophyta</taxon>
        <taxon>Embryophyta</taxon>
        <taxon>Tracheophyta</taxon>
        <taxon>Spermatophyta</taxon>
        <taxon>Magnoliopsida</taxon>
        <taxon>eudicotyledons</taxon>
        <taxon>Gunneridae</taxon>
        <taxon>Pentapetalae</taxon>
        <taxon>Caryophyllales</taxon>
        <taxon>Cactineae</taxon>
        <taxon>Cactaceae</taxon>
        <taxon>Cactoideae</taxon>
        <taxon>Echinocereeae</taxon>
        <taxon>Carnegiea</taxon>
    </lineage>
</organism>
<proteinExistence type="predicted"/>
<name>A0A9Q1Q9N0_9CARY</name>
<sequence>MDLSNDDSNFGYGEINERIPINSHIQEDFMVEDDGIMKQIPSGCILRRWTLDPVEHITLNEDALMQQEEDVIKASYEGKKRQLFGIKDPKIVATKGTPKGKGKGLVVSHTRHTCLVYVGTKPCTISLQYSHVDPVNNVSTNSRSARDVLMRLSLMLTLRGSYRR</sequence>